<protein>
    <submittedName>
        <fullName evidence="1">Uncharacterized protein</fullName>
    </submittedName>
</protein>
<gene>
    <name evidence="1" type="ORF">E2C01_094892</name>
</gene>
<comment type="caution">
    <text evidence="1">The sequence shown here is derived from an EMBL/GenBank/DDBJ whole genome shotgun (WGS) entry which is preliminary data.</text>
</comment>
<reference evidence="1 2" key="1">
    <citation type="submission" date="2019-05" db="EMBL/GenBank/DDBJ databases">
        <title>Another draft genome of Portunus trituberculatus and its Hox gene families provides insights of decapod evolution.</title>
        <authorList>
            <person name="Jeong J.-H."/>
            <person name="Song I."/>
            <person name="Kim S."/>
            <person name="Choi T."/>
            <person name="Kim D."/>
            <person name="Ryu S."/>
            <person name="Kim W."/>
        </authorList>
    </citation>
    <scope>NUCLEOTIDE SEQUENCE [LARGE SCALE GENOMIC DNA]</scope>
    <source>
        <tissue evidence="1">Muscle</tissue>
    </source>
</reference>
<accession>A0A5B7JYT9</accession>
<dbReference type="EMBL" id="VSRR010118555">
    <property type="protein sequence ID" value="MPC99476.1"/>
    <property type="molecule type" value="Genomic_DNA"/>
</dbReference>
<organism evidence="1 2">
    <name type="scientific">Portunus trituberculatus</name>
    <name type="common">Swimming crab</name>
    <name type="synonym">Neptunus trituberculatus</name>
    <dbReference type="NCBI Taxonomy" id="210409"/>
    <lineage>
        <taxon>Eukaryota</taxon>
        <taxon>Metazoa</taxon>
        <taxon>Ecdysozoa</taxon>
        <taxon>Arthropoda</taxon>
        <taxon>Crustacea</taxon>
        <taxon>Multicrustacea</taxon>
        <taxon>Malacostraca</taxon>
        <taxon>Eumalacostraca</taxon>
        <taxon>Eucarida</taxon>
        <taxon>Decapoda</taxon>
        <taxon>Pleocyemata</taxon>
        <taxon>Brachyura</taxon>
        <taxon>Eubrachyura</taxon>
        <taxon>Portunoidea</taxon>
        <taxon>Portunidae</taxon>
        <taxon>Portuninae</taxon>
        <taxon>Portunus</taxon>
    </lineage>
</organism>
<sequence>MSPFIQFFFKIMHIMCCNNFITQCIPLFHRSIWKTVFSNIPHTLPHSNLYMSSCPSIFFKCQHQVFLVYLFNAIDSSFYSIFLSSSVRSFSSGTKFVAIF</sequence>
<keyword evidence="2" id="KW-1185">Reference proteome</keyword>
<name>A0A5B7JYT9_PORTR</name>
<dbReference type="AlphaFoldDB" id="A0A5B7JYT9"/>
<dbReference type="Proteomes" id="UP000324222">
    <property type="component" value="Unassembled WGS sequence"/>
</dbReference>
<evidence type="ECO:0000313" key="1">
    <source>
        <dbReference type="EMBL" id="MPC99476.1"/>
    </source>
</evidence>
<proteinExistence type="predicted"/>
<evidence type="ECO:0000313" key="2">
    <source>
        <dbReference type="Proteomes" id="UP000324222"/>
    </source>
</evidence>